<dbReference type="Pfam" id="PF16054">
    <property type="entry name" value="TMEM72"/>
    <property type="match status" value="1"/>
</dbReference>
<dbReference type="GeneTree" id="ENSGT00940000172058"/>
<evidence type="ECO:0000256" key="2">
    <source>
        <dbReference type="SAM" id="Phobius"/>
    </source>
</evidence>
<organism evidence="3 4">
    <name type="scientific">Gadus morhua</name>
    <name type="common">Atlantic cod</name>
    <dbReference type="NCBI Taxonomy" id="8049"/>
    <lineage>
        <taxon>Eukaryota</taxon>
        <taxon>Metazoa</taxon>
        <taxon>Chordata</taxon>
        <taxon>Craniata</taxon>
        <taxon>Vertebrata</taxon>
        <taxon>Euteleostomi</taxon>
        <taxon>Actinopterygii</taxon>
        <taxon>Neopterygii</taxon>
        <taxon>Teleostei</taxon>
        <taxon>Neoteleostei</taxon>
        <taxon>Acanthomorphata</taxon>
        <taxon>Zeiogadaria</taxon>
        <taxon>Gadariae</taxon>
        <taxon>Gadiformes</taxon>
        <taxon>Gadoidei</taxon>
        <taxon>Gadidae</taxon>
        <taxon>Gadus</taxon>
    </lineage>
</organism>
<feature type="region of interest" description="Disordered" evidence="1">
    <location>
        <begin position="144"/>
        <end position="166"/>
    </location>
</feature>
<keyword evidence="4" id="KW-1185">Reference proteome</keyword>
<reference evidence="3" key="1">
    <citation type="submission" date="2025-08" db="UniProtKB">
        <authorList>
            <consortium name="Ensembl"/>
        </authorList>
    </citation>
    <scope>IDENTIFICATION</scope>
</reference>
<proteinExistence type="predicted"/>
<reference evidence="3" key="2">
    <citation type="submission" date="2025-09" db="UniProtKB">
        <authorList>
            <consortium name="Ensembl"/>
        </authorList>
    </citation>
    <scope>IDENTIFICATION</scope>
</reference>
<dbReference type="InterPro" id="IPR032055">
    <property type="entry name" value="TMEM72"/>
</dbReference>
<evidence type="ECO:0000313" key="4">
    <source>
        <dbReference type="Proteomes" id="UP000694546"/>
    </source>
</evidence>
<evidence type="ECO:0000256" key="1">
    <source>
        <dbReference type="SAM" id="MobiDB-lite"/>
    </source>
</evidence>
<keyword evidence="2" id="KW-0472">Membrane</keyword>
<dbReference type="PANTHER" id="PTHR28474">
    <property type="entry name" value="TRANSMEMBRANE PROTEIN 72"/>
    <property type="match status" value="1"/>
</dbReference>
<keyword evidence="2" id="KW-0812">Transmembrane</keyword>
<evidence type="ECO:0000313" key="3">
    <source>
        <dbReference type="Ensembl" id="ENSGMOP00000065433.1"/>
    </source>
</evidence>
<accession>A0A8C5FVX1</accession>
<dbReference type="PANTHER" id="PTHR28474:SF1">
    <property type="entry name" value="TRANSMEMBRANE PROTEIN 72"/>
    <property type="match status" value="1"/>
</dbReference>
<protein>
    <submittedName>
        <fullName evidence="3">Uncharacterized protein</fullName>
    </submittedName>
</protein>
<name>A0A8C5FVX1_GADMO</name>
<dbReference type="Proteomes" id="UP000694546">
    <property type="component" value="Chromosome 15"/>
</dbReference>
<feature type="transmembrane region" description="Helical" evidence="2">
    <location>
        <begin position="66"/>
        <end position="87"/>
    </location>
</feature>
<dbReference type="AlphaFoldDB" id="A0A8C5FVX1"/>
<feature type="region of interest" description="Disordered" evidence="1">
    <location>
        <begin position="94"/>
        <end position="116"/>
    </location>
</feature>
<dbReference type="Ensembl" id="ENSGMOT00000036228.1">
    <property type="protein sequence ID" value="ENSGMOP00000065433.1"/>
    <property type="gene ID" value="ENSGMOG00000022748.1"/>
</dbReference>
<keyword evidence="2" id="KW-1133">Transmembrane helix</keyword>
<sequence length="166" mass="18893">MKDLTVKKDVDVSQPIKSNGHWPNLHSEIPSSVCFLSPHPDNSCPPDWRVFVLWGKMAGVGGFHKFLYYSIMSLVCFLHPVLVWHAVIPGTMTLPGNSRQRPVPEPTKEGDRGRRGRGWIWGWGSWRGRRQVCFTDRGGPVEREMEEMESYGERETTSDTAPMIPD</sequence>